<keyword evidence="2" id="KW-1185">Reference proteome</keyword>
<name>A0AAE7XI00_9CAUD</name>
<reference evidence="1 2" key="1">
    <citation type="submission" date="2021-06" db="EMBL/GenBank/DDBJ databases">
        <title>PemIK (PemK/PemI) type II TA system from Klebsiella pneumoniae clinical strains inhibits lytic phage.</title>
        <authorList>
            <person name="Bleriot I.I."/>
            <person name="Blasco L.L."/>
            <person name="Pacios O.O."/>
            <person name="Fernandez-Garcia L.L."/>
            <person name="Ambroa A.A."/>
            <person name="Lopez M.M."/>
            <person name="Bardanca-Gonzalez M.M."/>
            <person name="Fernandez-Cuenca F.F."/>
            <person name="Oteo J.J."/>
            <person name="Pascual A.A."/>
            <person name="Martinez-Martinez L.L."/>
            <person name="Domingo-Calap P.P."/>
            <person name="Wood T.T.K."/>
            <person name="Tomas M.M."/>
        </authorList>
    </citation>
    <scope>NUCLEOTIDE SEQUENCE [LARGE SCALE GENOMIC DNA]</scope>
</reference>
<protein>
    <submittedName>
        <fullName evidence="1">Uncharacterized protein</fullName>
    </submittedName>
</protein>
<sequence>MRIAPGGIYHPPEQQVALFVKTRSERSGIISTSTTNRGKRNDYSDYLGTRKQQARSARVRDRGGLLQPGGKWWLLQGADC</sequence>
<accession>A0AAE7XI00</accession>
<evidence type="ECO:0000313" key="2">
    <source>
        <dbReference type="Proteomes" id="UP000828408"/>
    </source>
</evidence>
<dbReference type="Proteomes" id="UP000828408">
    <property type="component" value="Segment"/>
</dbReference>
<organism evidence="1 2">
    <name type="scientific">Klebsiella phage vB_KpnS-VAC8</name>
    <dbReference type="NCBI Taxonomy" id="2864366"/>
    <lineage>
        <taxon>Viruses</taxon>
        <taxon>Duplodnaviria</taxon>
        <taxon>Heunggongvirae</taxon>
        <taxon>Uroviricota</taxon>
        <taxon>Caudoviricetes</taxon>
        <taxon>Drexlerviridae</taxon>
        <taxon>Webervirus</taxon>
        <taxon>Webervirus VAC8</taxon>
    </lineage>
</organism>
<evidence type="ECO:0000313" key="1">
    <source>
        <dbReference type="EMBL" id="QZE50858.1"/>
    </source>
</evidence>
<proteinExistence type="predicted"/>
<dbReference type="EMBL" id="MZ428226">
    <property type="protein sequence ID" value="QZE50858.1"/>
    <property type="molecule type" value="Genomic_DNA"/>
</dbReference>